<dbReference type="FunFam" id="1.10.3520.10:FF:000004">
    <property type="entry name" value="Glycolipid transfer protein 1"/>
    <property type="match status" value="1"/>
</dbReference>
<reference evidence="2" key="1">
    <citation type="journal article" date="2020" name="bioRxiv">
        <title>Hybrid origin of Populus tomentosa Carr. identified through genome sequencing and phylogenomic analysis.</title>
        <authorList>
            <person name="An X."/>
            <person name="Gao K."/>
            <person name="Chen Z."/>
            <person name="Li J."/>
            <person name="Yang X."/>
            <person name="Yang X."/>
            <person name="Zhou J."/>
            <person name="Guo T."/>
            <person name="Zhao T."/>
            <person name="Huang S."/>
            <person name="Miao D."/>
            <person name="Khan W.U."/>
            <person name="Rao P."/>
            <person name="Ye M."/>
            <person name="Lei B."/>
            <person name="Liao W."/>
            <person name="Wang J."/>
            <person name="Ji L."/>
            <person name="Li Y."/>
            <person name="Guo B."/>
            <person name="Mustafa N.S."/>
            <person name="Li S."/>
            <person name="Yun Q."/>
            <person name="Keller S.R."/>
            <person name="Mao J."/>
            <person name="Zhang R."/>
            <person name="Strauss S.H."/>
        </authorList>
    </citation>
    <scope>NUCLEOTIDE SEQUENCE</scope>
    <source>
        <strain evidence="2">GM15</strain>
        <tissue evidence="2">Leaf</tissue>
    </source>
</reference>
<dbReference type="AlphaFoldDB" id="A0A8X8AC09"/>
<keyword evidence="3" id="KW-1185">Reference proteome</keyword>
<comment type="caution">
    <text evidence="2">The sequence shown here is derived from an EMBL/GenBank/DDBJ whole genome shotgun (WGS) entry which is preliminary data.</text>
</comment>
<feature type="domain" description="Glycolipid transfer protein" evidence="1">
    <location>
        <begin position="45"/>
        <end position="193"/>
    </location>
</feature>
<dbReference type="PANTHER" id="PTHR10219">
    <property type="entry name" value="GLYCOLIPID TRANSFER PROTEIN-RELATED"/>
    <property type="match status" value="1"/>
</dbReference>
<evidence type="ECO:0000259" key="1">
    <source>
        <dbReference type="Pfam" id="PF08718"/>
    </source>
</evidence>
<protein>
    <recommendedName>
        <fullName evidence="1">Glycolipid transfer protein domain-containing protein</fullName>
    </recommendedName>
</protein>
<dbReference type="GO" id="GO:1902388">
    <property type="term" value="F:ceramide 1-phosphate transfer activity"/>
    <property type="evidence" value="ECO:0007669"/>
    <property type="project" value="TreeGrafter"/>
</dbReference>
<evidence type="ECO:0000313" key="2">
    <source>
        <dbReference type="EMBL" id="KAG6783782.1"/>
    </source>
</evidence>
<dbReference type="PANTHER" id="PTHR10219:SF96">
    <property type="entry name" value="TRANSFER PROTEIN, PUTATIVE-RELATED"/>
    <property type="match status" value="1"/>
</dbReference>
<dbReference type="Pfam" id="PF08718">
    <property type="entry name" value="GLTP"/>
    <property type="match status" value="1"/>
</dbReference>
<dbReference type="Proteomes" id="UP000886885">
    <property type="component" value="Chromosome 2D"/>
</dbReference>
<dbReference type="GO" id="GO:0005829">
    <property type="term" value="C:cytosol"/>
    <property type="evidence" value="ECO:0007669"/>
    <property type="project" value="TreeGrafter"/>
</dbReference>
<proteinExistence type="predicted"/>
<dbReference type="EMBL" id="JAAWWB010000004">
    <property type="protein sequence ID" value="KAG6783782.1"/>
    <property type="molecule type" value="Genomic_DNA"/>
</dbReference>
<dbReference type="GO" id="GO:0016020">
    <property type="term" value="C:membrane"/>
    <property type="evidence" value="ECO:0007669"/>
    <property type="project" value="TreeGrafter"/>
</dbReference>
<name>A0A8X8AC09_POPTO</name>
<organism evidence="2 3">
    <name type="scientific">Populus tomentosa</name>
    <name type="common">Chinese white poplar</name>
    <dbReference type="NCBI Taxonomy" id="118781"/>
    <lineage>
        <taxon>Eukaryota</taxon>
        <taxon>Viridiplantae</taxon>
        <taxon>Streptophyta</taxon>
        <taxon>Embryophyta</taxon>
        <taxon>Tracheophyta</taxon>
        <taxon>Spermatophyta</taxon>
        <taxon>Magnoliopsida</taxon>
        <taxon>eudicotyledons</taxon>
        <taxon>Gunneridae</taxon>
        <taxon>Pentapetalae</taxon>
        <taxon>rosids</taxon>
        <taxon>fabids</taxon>
        <taxon>Malpighiales</taxon>
        <taxon>Salicaceae</taxon>
        <taxon>Saliceae</taxon>
        <taxon>Populus</taxon>
    </lineage>
</organism>
<sequence length="230" mass="25663">MGGLLRDVDGRCMNANKYSGRMEGNVFAAALEKMDHVKSPEGEILAKPFLDLCKTVLPALVMIAYMLADNFGPAMGPVKSDIGGNISRLETRYLSNQSEFNYLYRIVQSEIESKKAKSSSSCTNALLWLTRAMDFLSELFRNLMVHPDWSMSQVCTDSYDKSLKKWHGWLASTSFSVALKLAPDRKKFMSVVGVKGDDVSDMEDFCGRFSPLLEENHKFLASVGMDTLKA</sequence>
<dbReference type="InterPro" id="IPR014830">
    <property type="entry name" value="Glycolipid_transfer_prot_dom"/>
</dbReference>
<gene>
    <name evidence="2" type="ORF">POTOM_009456</name>
</gene>
<dbReference type="GO" id="GO:1902387">
    <property type="term" value="F:ceramide 1-phosphate binding"/>
    <property type="evidence" value="ECO:0007669"/>
    <property type="project" value="TreeGrafter"/>
</dbReference>
<accession>A0A8X8AC09</accession>
<evidence type="ECO:0000313" key="3">
    <source>
        <dbReference type="Proteomes" id="UP000886885"/>
    </source>
</evidence>
<dbReference type="OrthoDB" id="205255at2759"/>